<dbReference type="KEGG" id="dhe:111597349"/>
<dbReference type="GeneID" id="111597349"/>
<feature type="region of interest" description="Disordered" evidence="1">
    <location>
        <begin position="193"/>
        <end position="214"/>
    </location>
</feature>
<accession>A0A6J1LKC8</accession>
<evidence type="ECO:0000313" key="3">
    <source>
        <dbReference type="RefSeq" id="XP_023167763.2"/>
    </source>
</evidence>
<dbReference type="Proteomes" id="UP000504633">
    <property type="component" value="Unplaced"/>
</dbReference>
<feature type="compositionally biased region" description="Pro residues" evidence="1">
    <location>
        <begin position="199"/>
        <end position="209"/>
    </location>
</feature>
<organism evidence="2 3">
    <name type="scientific">Drosophila hydei</name>
    <name type="common">Fruit fly</name>
    <dbReference type="NCBI Taxonomy" id="7224"/>
    <lineage>
        <taxon>Eukaryota</taxon>
        <taxon>Metazoa</taxon>
        <taxon>Ecdysozoa</taxon>
        <taxon>Arthropoda</taxon>
        <taxon>Hexapoda</taxon>
        <taxon>Insecta</taxon>
        <taxon>Pterygota</taxon>
        <taxon>Neoptera</taxon>
        <taxon>Endopterygota</taxon>
        <taxon>Diptera</taxon>
        <taxon>Brachycera</taxon>
        <taxon>Muscomorpha</taxon>
        <taxon>Ephydroidea</taxon>
        <taxon>Drosophilidae</taxon>
        <taxon>Drosophila</taxon>
    </lineage>
</organism>
<dbReference type="AlphaFoldDB" id="A0A6J1LKC8"/>
<feature type="region of interest" description="Disordered" evidence="1">
    <location>
        <begin position="278"/>
        <end position="310"/>
    </location>
</feature>
<name>A0A6J1LKC8_DROHY</name>
<sequence>MHTGNNKPIASTDQLSHVKKLIKNKILNKSAQSEPQQQIHQQQQQQQRDQHRQPQQSPAAAAATAAAPSSGTLSQRTGQSGGFTVPIAKADLTARSKPPLLLNLFNQLPRQRATCGSMKPQQKRLQASPQRAPRASQVDTPIILAPASTMSQIRAPQTPAATPQPKSPPPLIVLENKVLAPDEKIDLRALRLPNGQSPAVPPTAPPIVAPSPSSTKEFENAAKVKPEAKKPTAPIKKIILNVNKRKLPREEIAQLAKEVHKQAMQHVHQQKPLSTNTQAIKPPKALGSGATNITPTKEIGPSLNTPVTETSISTNPSSSCAIPSSLSKHLFIVCNNFLINNSCN</sequence>
<reference evidence="3" key="1">
    <citation type="submission" date="2025-08" db="UniProtKB">
        <authorList>
            <consortium name="RefSeq"/>
        </authorList>
    </citation>
    <scope>IDENTIFICATION</scope>
    <source>
        <strain evidence="3">15085-1641.00</strain>
        <tissue evidence="3">Whole body</tissue>
    </source>
</reference>
<dbReference type="RefSeq" id="XP_023167763.2">
    <property type="nucleotide sequence ID" value="XM_023311995.2"/>
</dbReference>
<evidence type="ECO:0000313" key="2">
    <source>
        <dbReference type="Proteomes" id="UP000504633"/>
    </source>
</evidence>
<protein>
    <submittedName>
        <fullName evidence="3">AP2-associated protein kinase 1-like</fullName>
    </submittedName>
</protein>
<feature type="compositionally biased region" description="Low complexity" evidence="1">
    <location>
        <begin position="27"/>
        <end position="70"/>
    </location>
</feature>
<proteinExistence type="predicted"/>
<feature type="compositionally biased region" description="Polar residues" evidence="1">
    <location>
        <begin position="119"/>
        <end position="129"/>
    </location>
</feature>
<evidence type="ECO:0000256" key="1">
    <source>
        <dbReference type="SAM" id="MobiDB-lite"/>
    </source>
</evidence>
<keyword evidence="2" id="KW-1185">Reference proteome</keyword>
<feature type="region of interest" description="Disordered" evidence="1">
    <location>
        <begin position="27"/>
        <end position="83"/>
    </location>
</feature>
<feature type="region of interest" description="Disordered" evidence="1">
    <location>
        <begin position="114"/>
        <end position="137"/>
    </location>
</feature>
<gene>
    <name evidence="3" type="primary">LOC111597349</name>
</gene>